<proteinExistence type="predicted"/>
<evidence type="ECO:0000313" key="3">
    <source>
        <dbReference type="EMBL" id="AKV04760.1"/>
    </source>
</evidence>
<feature type="region of interest" description="Disordered" evidence="1">
    <location>
        <begin position="385"/>
        <end position="406"/>
    </location>
</feature>
<protein>
    <submittedName>
        <fullName evidence="3">Tryptophan synthase alpha chain</fullName>
    </submittedName>
</protein>
<keyword evidence="4" id="KW-1185">Reference proteome</keyword>
<keyword evidence="2" id="KW-0732">Signal</keyword>
<reference evidence="3 4" key="1">
    <citation type="submission" date="2015-08" db="EMBL/GenBank/DDBJ databases">
        <authorList>
            <person name="Babu N.S."/>
            <person name="Beckwith C.J."/>
            <person name="Beseler K.G."/>
            <person name="Brison A."/>
            <person name="Carone J.V."/>
            <person name="Caskin T.P."/>
            <person name="Diamond M."/>
            <person name="Durham M.E."/>
            <person name="Foxe J.M."/>
            <person name="Go M."/>
            <person name="Henderson B.A."/>
            <person name="Jones I.B."/>
            <person name="McGettigan J.A."/>
            <person name="Micheletti S.J."/>
            <person name="Nasrallah M.E."/>
            <person name="Ortiz D."/>
            <person name="Piller C.R."/>
            <person name="Privatt S.R."/>
            <person name="Schneider S.L."/>
            <person name="Sharp S."/>
            <person name="Smith T.C."/>
            <person name="Stanton J.D."/>
            <person name="Ullery H.E."/>
            <person name="Wilson R.J."/>
            <person name="Serrano M.G."/>
            <person name="Buck G."/>
            <person name="Lee V."/>
            <person name="Wang Y."/>
            <person name="Carvalho R."/>
            <person name="Voegtly L."/>
            <person name="Shi R."/>
            <person name="Duckworth R."/>
            <person name="Johnson A."/>
            <person name="Loviza R."/>
            <person name="Walstead R."/>
            <person name="Shah Z."/>
            <person name="Kiflezghi M."/>
            <person name="Wade K."/>
            <person name="Ball S.L."/>
            <person name="Bradley K.W."/>
            <person name="Asai D.J."/>
            <person name="Bowman C.A."/>
            <person name="Russell D.A."/>
            <person name="Pope W.H."/>
            <person name="Jacobs-Sera D."/>
            <person name="Hendrix R.W."/>
            <person name="Hatfull G.F."/>
        </authorList>
    </citation>
    <scope>NUCLEOTIDE SEQUENCE [LARGE SCALE GENOMIC DNA]</scope>
    <source>
        <strain evidence="3 4">DSM 27648</strain>
    </source>
</reference>
<dbReference type="PROSITE" id="PS51257">
    <property type="entry name" value="PROKAR_LIPOPROTEIN"/>
    <property type="match status" value="1"/>
</dbReference>
<evidence type="ECO:0000256" key="1">
    <source>
        <dbReference type="SAM" id="MobiDB-lite"/>
    </source>
</evidence>
<dbReference type="STRING" id="1391654.AKJ09_11423"/>
<feature type="region of interest" description="Disordered" evidence="1">
    <location>
        <begin position="38"/>
        <end position="64"/>
    </location>
</feature>
<organism evidence="3 4">
    <name type="scientific">Labilithrix luteola</name>
    <dbReference type="NCBI Taxonomy" id="1391654"/>
    <lineage>
        <taxon>Bacteria</taxon>
        <taxon>Pseudomonadati</taxon>
        <taxon>Myxococcota</taxon>
        <taxon>Polyangia</taxon>
        <taxon>Polyangiales</taxon>
        <taxon>Labilitrichaceae</taxon>
        <taxon>Labilithrix</taxon>
    </lineage>
</organism>
<dbReference type="PATRIC" id="fig|1391654.3.peg.11593"/>
<name>A0A0K1QH55_9BACT</name>
<evidence type="ECO:0000313" key="4">
    <source>
        <dbReference type="Proteomes" id="UP000064967"/>
    </source>
</evidence>
<evidence type="ECO:0000256" key="2">
    <source>
        <dbReference type="SAM" id="SignalP"/>
    </source>
</evidence>
<sequence>MLKTHANRGFSAALCAIALIVSCASACAETVSAGDNRLEEGDGGGAGSFTPPAHGDATADEPTPSETRLCVATECPAPYATCPAKSGPTYKCGADLERDPLNCGACGNECSTWLPLQLKSRCVKGSCELECYSPPRFDGDHPIQTDFRNCNGLLDDGCEVDILSDPKHCGACGTACAAGERCFAGKCGCNDGLTDCKGKCVDLQNDDFNCNACGTFCSPLGCGGKLPANTHFGCGGSKCEKLKCDSFAGDCNHDLDLGCASDGCEVRDLRRNPDNCGQCGNKCKPDEQCRDEGNGYQCLVPCAKPGQVQCFDSYCADLLNDLDDCGGCGMVCAPKAPIRASRVGRGCASTSARPVLRTAMVTRAMDARRTCRCILAIAAPADTNVTSPSGSRASKGVAWRRNVTAE</sequence>
<gene>
    <name evidence="3" type="ORF">AKJ09_11423</name>
</gene>
<dbReference type="EMBL" id="CP012333">
    <property type="protein sequence ID" value="AKV04760.1"/>
    <property type="molecule type" value="Genomic_DNA"/>
</dbReference>
<dbReference type="Proteomes" id="UP000064967">
    <property type="component" value="Chromosome"/>
</dbReference>
<dbReference type="RefSeq" id="WP_146655325.1">
    <property type="nucleotide sequence ID" value="NZ_CP012333.1"/>
</dbReference>
<feature type="signal peptide" evidence="2">
    <location>
        <begin position="1"/>
        <end position="28"/>
    </location>
</feature>
<feature type="chain" id="PRO_5005467432" evidence="2">
    <location>
        <begin position="29"/>
        <end position="406"/>
    </location>
</feature>
<dbReference type="OrthoDB" id="5522667at2"/>
<dbReference type="KEGG" id="llu:AKJ09_11423"/>
<dbReference type="AlphaFoldDB" id="A0A0K1QH55"/>
<accession>A0A0K1QH55</accession>